<proteinExistence type="predicted"/>
<dbReference type="AlphaFoldDB" id="A0A380L0B3"/>
<organism evidence="1 2">
    <name type="scientific">Streptococcus massiliensis</name>
    <dbReference type="NCBI Taxonomy" id="313439"/>
    <lineage>
        <taxon>Bacteria</taxon>
        <taxon>Bacillati</taxon>
        <taxon>Bacillota</taxon>
        <taxon>Bacilli</taxon>
        <taxon>Lactobacillales</taxon>
        <taxon>Streptococcaceae</taxon>
        <taxon>Streptococcus</taxon>
    </lineage>
</organism>
<sequence length="46" mass="5605">MAFNFETKLVESISNRCHILRKNVSFNQDDIVTISRMKTKYRYHRL</sequence>
<evidence type="ECO:0000313" key="2">
    <source>
        <dbReference type="Proteomes" id="UP000254634"/>
    </source>
</evidence>
<accession>A0A380L0B3</accession>
<dbReference type="EMBL" id="UHFR01000005">
    <property type="protein sequence ID" value="SUN77252.1"/>
    <property type="molecule type" value="Genomic_DNA"/>
</dbReference>
<keyword evidence="2" id="KW-1185">Reference proteome</keyword>
<gene>
    <name evidence="1" type="ORF">NCTC13765_01769</name>
</gene>
<evidence type="ECO:0000313" key="1">
    <source>
        <dbReference type="EMBL" id="SUN77252.1"/>
    </source>
</evidence>
<reference evidence="1" key="1">
    <citation type="submission" date="2018-06" db="EMBL/GenBank/DDBJ databases">
        <authorList>
            <consortium name="Pathogen Informatics"/>
            <person name="Doyle S."/>
        </authorList>
    </citation>
    <scope>NUCLEOTIDE SEQUENCE [LARGE SCALE GENOMIC DNA]</scope>
    <source>
        <strain evidence="1">NCTC13765</strain>
    </source>
</reference>
<dbReference type="STRING" id="1123307.GCA_000380065_00826"/>
<protein>
    <submittedName>
        <fullName evidence="1">Uncharacterized protein</fullName>
    </submittedName>
</protein>
<dbReference type="Proteomes" id="UP000254634">
    <property type="component" value="Unassembled WGS sequence"/>
</dbReference>
<name>A0A380L0B3_9STRE</name>